<accession>A0A6C0K4E5</accession>
<dbReference type="AlphaFoldDB" id="A0A6C0K4E5"/>
<protein>
    <submittedName>
        <fullName evidence="1">Uncharacterized protein</fullName>
    </submittedName>
</protein>
<evidence type="ECO:0000313" key="1">
    <source>
        <dbReference type="EMBL" id="QHU12021.1"/>
    </source>
</evidence>
<name>A0A6C0K4E5_9ZZZZ</name>
<sequence length="30" mass="3629">MSLLDNRKTLYQNKNDKRERKASVFFLKKG</sequence>
<reference evidence="1" key="1">
    <citation type="journal article" date="2020" name="Nature">
        <title>Giant virus diversity and host interactions through global metagenomics.</title>
        <authorList>
            <person name="Schulz F."/>
            <person name="Roux S."/>
            <person name="Paez-Espino D."/>
            <person name="Jungbluth S."/>
            <person name="Walsh D.A."/>
            <person name="Denef V.J."/>
            <person name="McMahon K.D."/>
            <person name="Konstantinidis K.T."/>
            <person name="Eloe-Fadrosh E.A."/>
            <person name="Kyrpides N.C."/>
            <person name="Woyke T."/>
        </authorList>
    </citation>
    <scope>NUCLEOTIDE SEQUENCE</scope>
    <source>
        <strain evidence="1">GVMAG-S-1101169-75</strain>
    </source>
</reference>
<proteinExistence type="predicted"/>
<organism evidence="1">
    <name type="scientific">viral metagenome</name>
    <dbReference type="NCBI Taxonomy" id="1070528"/>
    <lineage>
        <taxon>unclassified sequences</taxon>
        <taxon>metagenomes</taxon>
        <taxon>organismal metagenomes</taxon>
    </lineage>
</organism>
<dbReference type="EMBL" id="MN740794">
    <property type="protein sequence ID" value="QHU12021.1"/>
    <property type="molecule type" value="Genomic_DNA"/>
</dbReference>